<sequence length="203" mass="22627">MCKHSYISAIIVAVQTMKKSMANVSVKCILGFISRKGNFCEPCATNLFGKGCLQTCRCNELQRCDNIKGCVEKDTTRKLTTQSNIGTAVSSEESMTTLTVHEDEQTDGKIKLKINKNFQHKKLMNSMKAFETIEDGHLDRILLPRTCSSYLVNDDDSSSSESISNFNEDRASYLHPFMSSTTKGIKLSQSRQKPTGNSTCEEI</sequence>
<accession>A0A8S3V2B2</accession>
<dbReference type="Proteomes" id="UP000683360">
    <property type="component" value="Unassembled WGS sequence"/>
</dbReference>
<name>A0A8S3V2B2_MYTED</name>
<evidence type="ECO:0000313" key="3">
    <source>
        <dbReference type="Proteomes" id="UP000683360"/>
    </source>
</evidence>
<proteinExistence type="predicted"/>
<reference evidence="2" key="1">
    <citation type="submission" date="2021-03" db="EMBL/GenBank/DDBJ databases">
        <authorList>
            <person name="Bekaert M."/>
        </authorList>
    </citation>
    <scope>NUCLEOTIDE SEQUENCE</scope>
</reference>
<feature type="region of interest" description="Disordered" evidence="1">
    <location>
        <begin position="184"/>
        <end position="203"/>
    </location>
</feature>
<keyword evidence="3" id="KW-1185">Reference proteome</keyword>
<evidence type="ECO:0000256" key="1">
    <source>
        <dbReference type="SAM" id="MobiDB-lite"/>
    </source>
</evidence>
<organism evidence="2 3">
    <name type="scientific">Mytilus edulis</name>
    <name type="common">Blue mussel</name>
    <dbReference type="NCBI Taxonomy" id="6550"/>
    <lineage>
        <taxon>Eukaryota</taxon>
        <taxon>Metazoa</taxon>
        <taxon>Spiralia</taxon>
        <taxon>Lophotrochozoa</taxon>
        <taxon>Mollusca</taxon>
        <taxon>Bivalvia</taxon>
        <taxon>Autobranchia</taxon>
        <taxon>Pteriomorphia</taxon>
        <taxon>Mytilida</taxon>
        <taxon>Mytiloidea</taxon>
        <taxon>Mytilidae</taxon>
        <taxon>Mytilinae</taxon>
        <taxon>Mytilus</taxon>
    </lineage>
</organism>
<gene>
    <name evidence="2" type="ORF">MEDL_63844</name>
</gene>
<dbReference type="EMBL" id="CAJPWZ010003113">
    <property type="protein sequence ID" value="CAG2252260.1"/>
    <property type="molecule type" value="Genomic_DNA"/>
</dbReference>
<dbReference type="Gene3D" id="2.170.300.10">
    <property type="entry name" value="Tie2 ligand-binding domain superfamily"/>
    <property type="match status" value="1"/>
</dbReference>
<protein>
    <submittedName>
        <fullName evidence="2">Uncharacterized protein</fullName>
    </submittedName>
</protein>
<evidence type="ECO:0000313" key="2">
    <source>
        <dbReference type="EMBL" id="CAG2252260.1"/>
    </source>
</evidence>
<dbReference type="AlphaFoldDB" id="A0A8S3V2B2"/>
<comment type="caution">
    <text evidence="2">The sequence shown here is derived from an EMBL/GenBank/DDBJ whole genome shotgun (WGS) entry which is preliminary data.</text>
</comment>